<dbReference type="HOGENOM" id="CLU_044725_1_0_1"/>
<accession>B6Q6W3</accession>
<feature type="signal peptide" evidence="3">
    <location>
        <begin position="1"/>
        <end position="26"/>
    </location>
</feature>
<keyword evidence="2" id="KW-0472">Membrane</keyword>
<protein>
    <submittedName>
        <fullName evidence="4">GPI anchored protein, putative</fullName>
    </submittedName>
</protein>
<evidence type="ECO:0000256" key="1">
    <source>
        <dbReference type="SAM" id="MobiDB-lite"/>
    </source>
</evidence>
<feature type="region of interest" description="Disordered" evidence="1">
    <location>
        <begin position="176"/>
        <end position="207"/>
    </location>
</feature>
<dbReference type="PhylomeDB" id="B6Q6W3"/>
<dbReference type="PANTHER" id="PTHR39599">
    <property type="entry name" value="GPI-ANCHORED PROTEIN (EUROFUNG)-RELATED-RELATED"/>
    <property type="match status" value="1"/>
</dbReference>
<dbReference type="VEuPathDB" id="FungiDB:PMAA_025130"/>
<evidence type="ECO:0000256" key="2">
    <source>
        <dbReference type="SAM" id="Phobius"/>
    </source>
</evidence>
<feature type="chain" id="PRO_5002847936" evidence="3">
    <location>
        <begin position="27"/>
        <end position="342"/>
    </location>
</feature>
<dbReference type="EMBL" id="DS995899">
    <property type="protein sequence ID" value="EEA27653.1"/>
    <property type="molecule type" value="Genomic_DNA"/>
</dbReference>
<evidence type="ECO:0000256" key="3">
    <source>
        <dbReference type="SAM" id="SignalP"/>
    </source>
</evidence>
<keyword evidence="3" id="KW-0732">Signal</keyword>
<gene>
    <name evidence="4" type="ORF">PMAA_025130</name>
</gene>
<organism evidence="4 5">
    <name type="scientific">Talaromyces marneffei (strain ATCC 18224 / CBS 334.59 / QM 7333)</name>
    <name type="common">Penicillium marneffei</name>
    <dbReference type="NCBI Taxonomy" id="441960"/>
    <lineage>
        <taxon>Eukaryota</taxon>
        <taxon>Fungi</taxon>
        <taxon>Dikarya</taxon>
        <taxon>Ascomycota</taxon>
        <taxon>Pezizomycotina</taxon>
        <taxon>Eurotiomycetes</taxon>
        <taxon>Eurotiomycetidae</taxon>
        <taxon>Eurotiales</taxon>
        <taxon>Trichocomaceae</taxon>
        <taxon>Talaromyces</taxon>
        <taxon>Talaromyces sect. Talaromyces</taxon>
    </lineage>
</organism>
<keyword evidence="5" id="KW-1185">Reference proteome</keyword>
<dbReference type="PANTHER" id="PTHR39599:SF1">
    <property type="entry name" value="GPI-ANCHORED PROTEIN (EUROFUNG)"/>
    <property type="match status" value="1"/>
</dbReference>
<sequence length="342" mass="35084">MRPATSSYVLYGASVLFASIAVSTSASTGVNSTDIAQQYGQQLPSVVRKMSDDEGEKFYFDYWSWDGPNLSSASKRGIVNTSITVEPQPALLPHTSTDAESLLSAEGKRDYARSARRALFMLLGRDFQCPTGTFSCTSIGQPDSCCGDGASCVMVQDTGLGVVGCCPVGETCETSSTVSPAAPVRPTTSSQTTITSSTPSSTSVSSTVSTCPTGFYACSAVYAGGCCRTGRNCDTTSCPATPSTTLINTDGITIAVPTGSAATTATESSGSCATGWFSCAASAGGGCCPNGYVCGSSCTASSSGTATATVVKEQPGVGGRYIANMYFGGFMALFVTIWFHWV</sequence>
<name>B6Q6W3_TALMQ</name>
<keyword evidence="2" id="KW-1133">Transmembrane helix</keyword>
<dbReference type="Proteomes" id="UP000001294">
    <property type="component" value="Unassembled WGS sequence"/>
</dbReference>
<evidence type="ECO:0000313" key="4">
    <source>
        <dbReference type="EMBL" id="EEA27653.1"/>
    </source>
</evidence>
<feature type="compositionally biased region" description="Low complexity" evidence="1">
    <location>
        <begin position="186"/>
        <end position="207"/>
    </location>
</feature>
<dbReference type="OrthoDB" id="434783at2759"/>
<reference evidence="5" key="1">
    <citation type="journal article" date="2015" name="Genome Announc.">
        <title>Genome sequence of the AIDS-associated pathogen Penicillium marneffei (ATCC18224) and its near taxonomic relative Talaromyces stipitatus (ATCC10500).</title>
        <authorList>
            <person name="Nierman W.C."/>
            <person name="Fedorova-Abrams N.D."/>
            <person name="Andrianopoulos A."/>
        </authorList>
    </citation>
    <scope>NUCLEOTIDE SEQUENCE [LARGE SCALE GENOMIC DNA]</scope>
    <source>
        <strain evidence="5">ATCC 18224 / CBS 334.59 / QM 7333</strain>
    </source>
</reference>
<proteinExistence type="predicted"/>
<feature type="transmembrane region" description="Helical" evidence="2">
    <location>
        <begin position="321"/>
        <end position="341"/>
    </location>
</feature>
<evidence type="ECO:0000313" key="5">
    <source>
        <dbReference type="Proteomes" id="UP000001294"/>
    </source>
</evidence>
<dbReference type="AlphaFoldDB" id="B6Q6W3"/>
<keyword evidence="2" id="KW-0812">Transmembrane</keyword>